<accession>A0A8H5BQ60</accession>
<feature type="region of interest" description="Disordered" evidence="1">
    <location>
        <begin position="26"/>
        <end position="63"/>
    </location>
</feature>
<dbReference type="EMBL" id="JAACJJ010000014">
    <property type="protein sequence ID" value="KAF5327303.1"/>
    <property type="molecule type" value="Genomic_DNA"/>
</dbReference>
<feature type="compositionally biased region" description="Polar residues" evidence="1">
    <location>
        <begin position="436"/>
        <end position="447"/>
    </location>
</feature>
<feature type="compositionally biased region" description="Basic and acidic residues" evidence="1">
    <location>
        <begin position="524"/>
        <end position="547"/>
    </location>
</feature>
<name>A0A8H5BQ60_9AGAR</name>
<feature type="compositionally biased region" description="Low complexity" evidence="1">
    <location>
        <begin position="182"/>
        <end position="197"/>
    </location>
</feature>
<feature type="region of interest" description="Disordered" evidence="1">
    <location>
        <begin position="337"/>
        <end position="356"/>
    </location>
</feature>
<feature type="compositionally biased region" description="Low complexity" evidence="1">
    <location>
        <begin position="104"/>
        <end position="113"/>
    </location>
</feature>
<feature type="region of interest" description="Disordered" evidence="1">
    <location>
        <begin position="362"/>
        <end position="547"/>
    </location>
</feature>
<sequence length="586" mass="64292">MADLKARIGPKHDPQAPFTNKVWVSPALANSKQSPLSRARTTNDPHAFRENHTPSPNSGQLSLIDRLDISPDTNEVNENDPVKYGEEGRAKSLLERVQSKKPSKTPLPSPKQSGTNGVNGRHLTPNSTIAETTNSGGRALTKKTQNKQDVTTSTNNVSNGVHEDVCAHASSSLLPYKNDIHSSAQPIPSSPGAAPSGSRDHSSITPSAQSTRQPVAHASQDSLIKRLSPATPAQATLLPQTFQSAPVRETGLVQPNTQLPSGVDEPYHKNSLNQIRDKVLPLIQKNAAARASATAGNIASYIASTPINHTAISDNCVLTFAQRSSEVNRELLARGISTLPPKPTQMPKQFPVGRGADPIRRISKDFTNDKPSSSHIAHSHSRRGSTEDRRMATMSPQLGAYHAQHDSTETSQRLGRSPPPTHWPSTTVEVHRRSRSPSMFHQRNSSGHPPRYDNLPPRHSRQFSTGDPARRHYKSPSRNPERSASPRRRSSFTSRPDYKRSPERHSYRRNDGTRFDMNNNASEGRGHHDGHPRSDSRRAGSFDGRMDEAPLTDIALLEETGKDGRTRLMYADDLPPQDLSITQVQL</sequence>
<proteinExistence type="predicted"/>
<feature type="compositionally biased region" description="Polar residues" evidence="1">
    <location>
        <begin position="114"/>
        <end position="136"/>
    </location>
</feature>
<feature type="compositionally biased region" description="Basic and acidic residues" evidence="1">
    <location>
        <begin position="496"/>
        <end position="514"/>
    </location>
</feature>
<comment type="caution">
    <text evidence="2">The sequence shown here is derived from an EMBL/GenBank/DDBJ whole genome shotgun (WGS) entry which is preliminary data.</text>
</comment>
<evidence type="ECO:0000313" key="2">
    <source>
        <dbReference type="EMBL" id="KAF5327303.1"/>
    </source>
</evidence>
<reference evidence="2 3" key="1">
    <citation type="journal article" date="2020" name="ISME J.">
        <title>Uncovering the hidden diversity of litter-decomposition mechanisms in mushroom-forming fungi.</title>
        <authorList>
            <person name="Floudas D."/>
            <person name="Bentzer J."/>
            <person name="Ahren D."/>
            <person name="Johansson T."/>
            <person name="Persson P."/>
            <person name="Tunlid A."/>
        </authorList>
    </citation>
    <scope>NUCLEOTIDE SEQUENCE [LARGE SCALE GENOMIC DNA]</scope>
    <source>
        <strain evidence="2 3">CBS 101986</strain>
    </source>
</reference>
<dbReference type="Proteomes" id="UP000567179">
    <property type="component" value="Unassembled WGS sequence"/>
</dbReference>
<dbReference type="AlphaFoldDB" id="A0A8H5BQ60"/>
<feature type="region of interest" description="Disordered" evidence="1">
    <location>
        <begin position="178"/>
        <end position="221"/>
    </location>
</feature>
<feature type="region of interest" description="Disordered" evidence="1">
    <location>
        <begin position="96"/>
        <end position="161"/>
    </location>
</feature>
<keyword evidence="3" id="KW-1185">Reference proteome</keyword>
<feature type="compositionally biased region" description="Polar residues" evidence="1">
    <location>
        <begin position="203"/>
        <end position="213"/>
    </location>
</feature>
<feature type="compositionally biased region" description="Polar residues" evidence="1">
    <location>
        <begin position="147"/>
        <end position="159"/>
    </location>
</feature>
<evidence type="ECO:0000313" key="3">
    <source>
        <dbReference type="Proteomes" id="UP000567179"/>
    </source>
</evidence>
<feature type="compositionally biased region" description="Basic and acidic residues" evidence="1">
    <location>
        <begin position="41"/>
        <end position="52"/>
    </location>
</feature>
<evidence type="ECO:0000256" key="1">
    <source>
        <dbReference type="SAM" id="MobiDB-lite"/>
    </source>
</evidence>
<organism evidence="2 3">
    <name type="scientific">Psilocybe cf. subviscida</name>
    <dbReference type="NCBI Taxonomy" id="2480587"/>
    <lineage>
        <taxon>Eukaryota</taxon>
        <taxon>Fungi</taxon>
        <taxon>Dikarya</taxon>
        <taxon>Basidiomycota</taxon>
        <taxon>Agaricomycotina</taxon>
        <taxon>Agaricomycetes</taxon>
        <taxon>Agaricomycetidae</taxon>
        <taxon>Agaricales</taxon>
        <taxon>Agaricineae</taxon>
        <taxon>Strophariaceae</taxon>
        <taxon>Psilocybe</taxon>
    </lineage>
</organism>
<gene>
    <name evidence="2" type="ORF">D9619_004488</name>
</gene>
<feature type="compositionally biased region" description="Polar residues" evidence="1">
    <location>
        <begin position="28"/>
        <end position="40"/>
    </location>
</feature>
<protein>
    <submittedName>
        <fullName evidence="2">Uncharacterized protein</fullName>
    </submittedName>
</protein>